<dbReference type="SUPFAM" id="SSF48264">
    <property type="entry name" value="Cytochrome P450"/>
    <property type="match status" value="1"/>
</dbReference>
<keyword evidence="3 7" id="KW-0349">Heme</keyword>
<dbReference type="InterPro" id="IPR017972">
    <property type="entry name" value="Cyt_P450_CS"/>
</dbReference>
<reference evidence="9 10" key="1">
    <citation type="submission" date="2024-02" db="EMBL/GenBank/DDBJ databases">
        <title>De novo assembly and annotation of 12 fungi associated with fruit tree decline syndrome in Ontario, Canada.</title>
        <authorList>
            <person name="Sulman M."/>
            <person name="Ellouze W."/>
            <person name="Ilyukhin E."/>
        </authorList>
    </citation>
    <scope>NUCLEOTIDE SEQUENCE [LARGE SCALE GENOMIC DNA]</scope>
    <source>
        <strain evidence="9 10">M11/M66-122</strain>
    </source>
</reference>
<dbReference type="InterPro" id="IPR002401">
    <property type="entry name" value="Cyt_P450_E_grp-I"/>
</dbReference>
<evidence type="ECO:0000256" key="3">
    <source>
        <dbReference type="ARBA" id="ARBA00022617"/>
    </source>
</evidence>
<comment type="similarity">
    <text evidence="2 8">Belongs to the cytochrome P450 family.</text>
</comment>
<evidence type="ECO:0000256" key="1">
    <source>
        <dbReference type="ARBA" id="ARBA00001971"/>
    </source>
</evidence>
<dbReference type="Pfam" id="PF00067">
    <property type="entry name" value="p450"/>
    <property type="match status" value="1"/>
</dbReference>
<evidence type="ECO:0000313" key="9">
    <source>
        <dbReference type="EMBL" id="KAK7740019.1"/>
    </source>
</evidence>
<comment type="caution">
    <text evidence="9">The sequence shown here is derived from an EMBL/GenBank/DDBJ whole genome shotgun (WGS) entry which is preliminary data.</text>
</comment>
<name>A0AAN9U7J1_9PEZI</name>
<gene>
    <name evidence="9" type="ORF">SLS62_011162</name>
</gene>
<dbReference type="GO" id="GO:0004497">
    <property type="term" value="F:monooxygenase activity"/>
    <property type="evidence" value="ECO:0007669"/>
    <property type="project" value="UniProtKB-KW"/>
</dbReference>
<keyword evidence="8" id="KW-0503">Monooxygenase</keyword>
<evidence type="ECO:0000256" key="2">
    <source>
        <dbReference type="ARBA" id="ARBA00010617"/>
    </source>
</evidence>
<dbReference type="AlphaFoldDB" id="A0AAN9U7J1"/>
<evidence type="ECO:0000256" key="6">
    <source>
        <dbReference type="ARBA" id="ARBA00023004"/>
    </source>
</evidence>
<dbReference type="Gene3D" id="1.10.630.10">
    <property type="entry name" value="Cytochrome P450"/>
    <property type="match status" value="1"/>
</dbReference>
<dbReference type="PRINTS" id="PR00463">
    <property type="entry name" value="EP450I"/>
</dbReference>
<dbReference type="InterPro" id="IPR050121">
    <property type="entry name" value="Cytochrome_P450_monoxygenase"/>
</dbReference>
<keyword evidence="4 7" id="KW-0479">Metal-binding</keyword>
<proteinExistence type="inferred from homology"/>
<evidence type="ECO:0000256" key="5">
    <source>
        <dbReference type="ARBA" id="ARBA00023002"/>
    </source>
</evidence>
<dbReference type="InterPro" id="IPR036396">
    <property type="entry name" value="Cyt_P450_sf"/>
</dbReference>
<sequence>MVSLASFGFRVPDKARPVVRVSPDQVDVSDPAGARQIHRIKGEYLKGPFYEKIVKGPNVFNTRDVELHRRYRKLLSGPMSETGLQVLLPQVEAKIRLTIQRASEEMYTRGAADLYKWWMFMTTDVIGELSFGESFRMLEYGQKNQYILDLESAGKTLFLRTSFPFIRYISGYVNLPVISAAFEASKRAGTYARQSLQRHRDLVSNDPDNVKPTLFSHMYKAEDKQALSMEEIVGNARSYIIAGSDTTSNSLTYLVWAVCRHPEIKKQLLEELSTLPEDFTDGDVKALPYLKRVIDETLRLYSAAPGALPRVVPEGGASFGKHWLPGGTVVSTQAYSLHRDPVAFPDAEKFDPTRWENPTQAMKEAYMPFGGGSRSCIGIHLAYMEMRLAAARFFRAFPNATMSNLEGMSDEDMVQRLSFLMSPRGGRCLIQAS</sequence>
<comment type="cofactor">
    <cofactor evidence="1 7">
        <name>heme</name>
        <dbReference type="ChEBI" id="CHEBI:30413"/>
    </cofactor>
</comment>
<evidence type="ECO:0008006" key="11">
    <source>
        <dbReference type="Google" id="ProtNLM"/>
    </source>
</evidence>
<evidence type="ECO:0000313" key="10">
    <source>
        <dbReference type="Proteomes" id="UP001320420"/>
    </source>
</evidence>
<dbReference type="PROSITE" id="PS00086">
    <property type="entry name" value="CYTOCHROME_P450"/>
    <property type="match status" value="1"/>
</dbReference>
<evidence type="ECO:0000256" key="4">
    <source>
        <dbReference type="ARBA" id="ARBA00022723"/>
    </source>
</evidence>
<organism evidence="9 10">
    <name type="scientific">Diatrype stigma</name>
    <dbReference type="NCBI Taxonomy" id="117547"/>
    <lineage>
        <taxon>Eukaryota</taxon>
        <taxon>Fungi</taxon>
        <taxon>Dikarya</taxon>
        <taxon>Ascomycota</taxon>
        <taxon>Pezizomycotina</taxon>
        <taxon>Sordariomycetes</taxon>
        <taxon>Xylariomycetidae</taxon>
        <taxon>Xylariales</taxon>
        <taxon>Diatrypaceae</taxon>
        <taxon>Diatrype</taxon>
    </lineage>
</organism>
<protein>
    <recommendedName>
        <fullName evidence="11">Cytochrome P450</fullName>
    </recommendedName>
</protein>
<dbReference type="InterPro" id="IPR001128">
    <property type="entry name" value="Cyt_P450"/>
</dbReference>
<accession>A0AAN9U7J1</accession>
<keyword evidence="6 7" id="KW-0408">Iron</keyword>
<dbReference type="PANTHER" id="PTHR24305">
    <property type="entry name" value="CYTOCHROME P450"/>
    <property type="match status" value="1"/>
</dbReference>
<dbReference type="Proteomes" id="UP001320420">
    <property type="component" value="Unassembled WGS sequence"/>
</dbReference>
<dbReference type="PANTHER" id="PTHR24305:SF96">
    <property type="entry name" value="CYTOCHROME P450 MONOOXYGENASE STCB-RELATED"/>
    <property type="match status" value="1"/>
</dbReference>
<dbReference type="GO" id="GO:0016705">
    <property type="term" value="F:oxidoreductase activity, acting on paired donors, with incorporation or reduction of molecular oxygen"/>
    <property type="evidence" value="ECO:0007669"/>
    <property type="project" value="InterPro"/>
</dbReference>
<keyword evidence="10" id="KW-1185">Reference proteome</keyword>
<dbReference type="EMBL" id="JAKJXP020000173">
    <property type="protein sequence ID" value="KAK7740019.1"/>
    <property type="molecule type" value="Genomic_DNA"/>
</dbReference>
<keyword evidence="5 8" id="KW-0560">Oxidoreductase</keyword>
<evidence type="ECO:0000256" key="7">
    <source>
        <dbReference type="PIRSR" id="PIRSR602401-1"/>
    </source>
</evidence>
<dbReference type="GO" id="GO:0020037">
    <property type="term" value="F:heme binding"/>
    <property type="evidence" value="ECO:0007669"/>
    <property type="project" value="InterPro"/>
</dbReference>
<evidence type="ECO:0000256" key="8">
    <source>
        <dbReference type="RuleBase" id="RU000461"/>
    </source>
</evidence>
<dbReference type="PRINTS" id="PR00385">
    <property type="entry name" value="P450"/>
</dbReference>
<feature type="binding site" description="axial binding residue" evidence="7">
    <location>
        <position position="376"/>
    </location>
    <ligand>
        <name>heme</name>
        <dbReference type="ChEBI" id="CHEBI:30413"/>
    </ligand>
    <ligandPart>
        <name>Fe</name>
        <dbReference type="ChEBI" id="CHEBI:18248"/>
    </ligandPart>
</feature>
<dbReference type="GO" id="GO:0005506">
    <property type="term" value="F:iron ion binding"/>
    <property type="evidence" value="ECO:0007669"/>
    <property type="project" value="InterPro"/>
</dbReference>
<dbReference type="CDD" id="cd11059">
    <property type="entry name" value="CYP_fungal"/>
    <property type="match status" value="1"/>
</dbReference>